<gene>
    <name evidence="1" type="ORF">Vafri_13765</name>
</gene>
<reference evidence="1" key="1">
    <citation type="journal article" date="2021" name="Proc. Natl. Acad. Sci. U.S.A.">
        <title>Three genomes in the algal genus Volvox reveal the fate of a haploid sex-determining region after a transition to homothallism.</title>
        <authorList>
            <person name="Yamamoto K."/>
            <person name="Hamaji T."/>
            <person name="Kawai-Toyooka H."/>
            <person name="Matsuzaki R."/>
            <person name="Takahashi F."/>
            <person name="Nishimura Y."/>
            <person name="Kawachi M."/>
            <person name="Noguchi H."/>
            <person name="Minakuchi Y."/>
            <person name="Umen J.G."/>
            <person name="Toyoda A."/>
            <person name="Nozaki H."/>
        </authorList>
    </citation>
    <scope>NUCLEOTIDE SEQUENCE</scope>
    <source>
        <strain evidence="1">NIES-3780</strain>
    </source>
</reference>
<accession>A0A8J4F3N0</accession>
<protein>
    <submittedName>
        <fullName evidence="1">Uncharacterized protein</fullName>
    </submittedName>
</protein>
<evidence type="ECO:0000313" key="2">
    <source>
        <dbReference type="Proteomes" id="UP000747399"/>
    </source>
</evidence>
<dbReference type="EMBL" id="BNCO01000032">
    <property type="protein sequence ID" value="GIL58768.1"/>
    <property type="molecule type" value="Genomic_DNA"/>
</dbReference>
<evidence type="ECO:0000313" key="1">
    <source>
        <dbReference type="EMBL" id="GIL58768.1"/>
    </source>
</evidence>
<comment type="caution">
    <text evidence="1">The sequence shown here is derived from an EMBL/GenBank/DDBJ whole genome shotgun (WGS) entry which is preliminary data.</text>
</comment>
<organism evidence="1 2">
    <name type="scientific">Volvox africanus</name>
    <dbReference type="NCBI Taxonomy" id="51714"/>
    <lineage>
        <taxon>Eukaryota</taxon>
        <taxon>Viridiplantae</taxon>
        <taxon>Chlorophyta</taxon>
        <taxon>core chlorophytes</taxon>
        <taxon>Chlorophyceae</taxon>
        <taxon>CS clade</taxon>
        <taxon>Chlamydomonadales</taxon>
        <taxon>Volvocaceae</taxon>
        <taxon>Volvox</taxon>
    </lineage>
</organism>
<name>A0A8J4F3N0_9CHLO</name>
<dbReference type="AlphaFoldDB" id="A0A8J4F3N0"/>
<dbReference type="Proteomes" id="UP000747399">
    <property type="component" value="Unassembled WGS sequence"/>
</dbReference>
<proteinExistence type="predicted"/>
<sequence>MRNLSLSLLTRVGHCRGSSLATSSALIDTLDKAVAASDCCSTSSIAVNWGGHGASAGFATQAWRTAHRYNFIQPVDTNHINAVLESATSLDHAAIPVLQYGAWFDPEQVTRTLQRLPRMLRYQRRKSSRAAADRAAVTSWRLMDVLGSRLAQVAVDCTDEQFTRAMWAFGVSRRHHAEVIRVACAQLPRRLGSLTMSQLATTAWSLAAATSSAPKPAQEPVRDALQAIARHLVATRPANLSAPTSPRAQIVTAAGATPVTGGKDGAAAAVSVRLAPAADVVAAAVTAGRAALDADQPWMDHRSALKLAWAFAALGVHDTQALDAIGDAAAARIGTQLQAHDSNSGPLSPRATFLYWTIRGWQAWPRPRPPRARTGGRPSRYMRDERPRVVLRDFTLPSLAPLLGAFRRLGYRHEGLLQASAKHIVASAGPSLRVAPADLTRVTGAMEALRFRNAPALAALLASSRLTALPAPVLARLTALAAEWGVPSRHSGGLFGRLARQIVARAWIDSDTVGDKTSTVAKDIVLGSESADAPIAEISAAAAAAAAADGGTAAPQLDILAKESWERQLPSQSWRTDLSSLEREADLWQATHRRPEDVCEPADLARVLLALAKAGFKESERGAPLVGALFARVWPHLTRLSGDALAGLTLAAAHYGPHMDQGTIPGLPVTHLEAIQEVTRTLLYRAATDQSEGLRSLLSLKGLIGKNTDEPENRTASTASEAAELRREMELSAGGALRLATALTLRPDAVTEKELRAVLSVLDVESTAREQLGELIARMRRTSRNSVLPPRLLAAVGEAPQG</sequence>
<keyword evidence="2" id="KW-1185">Reference proteome</keyword>